<organism evidence="1 2">
    <name type="scientific">Chaetomium tenue</name>
    <dbReference type="NCBI Taxonomy" id="1854479"/>
    <lineage>
        <taxon>Eukaryota</taxon>
        <taxon>Fungi</taxon>
        <taxon>Dikarya</taxon>
        <taxon>Ascomycota</taxon>
        <taxon>Pezizomycotina</taxon>
        <taxon>Sordariomycetes</taxon>
        <taxon>Sordariomycetidae</taxon>
        <taxon>Sordariales</taxon>
        <taxon>Chaetomiaceae</taxon>
        <taxon>Chaetomium</taxon>
    </lineage>
</organism>
<keyword evidence="2" id="KW-1185">Reference proteome</keyword>
<gene>
    <name evidence="1" type="ORF">F5144DRAFT_595045</name>
</gene>
<proteinExistence type="predicted"/>
<comment type="caution">
    <text evidence="1">The sequence shown here is derived from an EMBL/GenBank/DDBJ whole genome shotgun (WGS) entry which is preliminary data.</text>
</comment>
<accession>A0ACB7NXA8</accession>
<sequence>MSDAAAHMGRLLVKIRRLAIRASSPADSPAGLDLSGLNKKWANPQKAPCHAPCPCPCPWLVRRTRARPETPGGPAHNHRACTDRRDRQPRAHAPSQPQRLSIEESNEE</sequence>
<evidence type="ECO:0000313" key="2">
    <source>
        <dbReference type="Proteomes" id="UP000724584"/>
    </source>
</evidence>
<reference evidence="1 2" key="1">
    <citation type="journal article" date="2021" name="Nat. Commun.">
        <title>Genetic determinants of endophytism in the Arabidopsis root mycobiome.</title>
        <authorList>
            <person name="Mesny F."/>
            <person name="Miyauchi S."/>
            <person name="Thiergart T."/>
            <person name="Pickel B."/>
            <person name="Atanasova L."/>
            <person name="Karlsson M."/>
            <person name="Huettel B."/>
            <person name="Barry K.W."/>
            <person name="Haridas S."/>
            <person name="Chen C."/>
            <person name="Bauer D."/>
            <person name="Andreopoulos W."/>
            <person name="Pangilinan J."/>
            <person name="LaButti K."/>
            <person name="Riley R."/>
            <person name="Lipzen A."/>
            <person name="Clum A."/>
            <person name="Drula E."/>
            <person name="Henrissat B."/>
            <person name="Kohler A."/>
            <person name="Grigoriev I.V."/>
            <person name="Martin F.M."/>
            <person name="Hacquard S."/>
        </authorList>
    </citation>
    <scope>NUCLEOTIDE SEQUENCE [LARGE SCALE GENOMIC DNA]</scope>
    <source>
        <strain evidence="1 2">MPI-SDFR-AT-0079</strain>
    </source>
</reference>
<name>A0ACB7NXA8_9PEZI</name>
<dbReference type="EMBL" id="JAGIZQ010000006">
    <property type="protein sequence ID" value="KAH6622749.1"/>
    <property type="molecule type" value="Genomic_DNA"/>
</dbReference>
<protein>
    <submittedName>
        <fullName evidence="1">Uncharacterized protein</fullName>
    </submittedName>
</protein>
<evidence type="ECO:0000313" key="1">
    <source>
        <dbReference type="EMBL" id="KAH6622749.1"/>
    </source>
</evidence>
<dbReference type="Proteomes" id="UP000724584">
    <property type="component" value="Unassembled WGS sequence"/>
</dbReference>